<sequence length="160" mass="18701">MQQNNFSNQMNQSCPPRFQHLTTPTIVDRIVFPQMINDVRYQSSNIFDPRHLDLQNALKLDSHFNGNVDFFKHHDKNEFYDNYRYVETQIPLKPNSYKNSGRSQVIEVKNKISVDVSTMTDPLTIEEQERLGQWEGFAAVQSGNKVAEYLTSLREFLKVV</sequence>
<name>A0A2S2QUA0_9HEMI</name>
<gene>
    <name evidence="1" type="ORF">g.31075</name>
</gene>
<reference evidence="1" key="1">
    <citation type="submission" date="2018-04" db="EMBL/GenBank/DDBJ databases">
        <title>Transcriptome assembly of Sipha flava.</title>
        <authorList>
            <person name="Scully E.D."/>
            <person name="Geib S.M."/>
            <person name="Palmer N.A."/>
            <person name="Koch K."/>
            <person name="Bradshaw J."/>
            <person name="Heng-Moss T."/>
            <person name="Sarath G."/>
        </authorList>
    </citation>
    <scope>NUCLEOTIDE SEQUENCE</scope>
</reference>
<proteinExistence type="predicted"/>
<dbReference type="OrthoDB" id="10072647at2759"/>
<dbReference type="EMBL" id="GGMS01012112">
    <property type="protein sequence ID" value="MBY81315.1"/>
    <property type="molecule type" value="Transcribed_RNA"/>
</dbReference>
<evidence type="ECO:0000313" key="1">
    <source>
        <dbReference type="EMBL" id="MBY81315.1"/>
    </source>
</evidence>
<dbReference type="AlphaFoldDB" id="A0A2S2QUA0"/>
<organism evidence="1">
    <name type="scientific">Sipha flava</name>
    <name type="common">yellow sugarcane aphid</name>
    <dbReference type="NCBI Taxonomy" id="143950"/>
    <lineage>
        <taxon>Eukaryota</taxon>
        <taxon>Metazoa</taxon>
        <taxon>Ecdysozoa</taxon>
        <taxon>Arthropoda</taxon>
        <taxon>Hexapoda</taxon>
        <taxon>Insecta</taxon>
        <taxon>Pterygota</taxon>
        <taxon>Neoptera</taxon>
        <taxon>Paraneoptera</taxon>
        <taxon>Hemiptera</taxon>
        <taxon>Sternorrhyncha</taxon>
        <taxon>Aphidomorpha</taxon>
        <taxon>Aphidoidea</taxon>
        <taxon>Aphididae</taxon>
        <taxon>Sipha</taxon>
    </lineage>
</organism>
<accession>A0A2S2QUA0</accession>
<protein>
    <submittedName>
        <fullName evidence="1">Uncharacterized protein</fullName>
    </submittedName>
</protein>